<sequence>MPAVRRLVAVAGAVALGSVLTSTAAAGPSTTVAIDAEISSVQGELHLVGTVAGSKDDVVVYRASECTITRTGAVECDFERYRKVEQERDGGFAVPLEVPEKAGVGKAFFWQARVAGADTDVWRTYRLDP</sequence>
<protein>
    <submittedName>
        <fullName evidence="2">Uncharacterized protein</fullName>
    </submittedName>
</protein>
<accession>A0A853BYJ8</accession>
<proteinExistence type="predicted"/>
<keyword evidence="1" id="KW-0732">Signal</keyword>
<evidence type="ECO:0000313" key="2">
    <source>
        <dbReference type="EMBL" id="NYI99561.1"/>
    </source>
</evidence>
<reference evidence="2 3" key="1">
    <citation type="submission" date="2020-07" db="EMBL/GenBank/DDBJ databases">
        <title>Sequencing the genomes of 1000 actinobacteria strains.</title>
        <authorList>
            <person name="Klenk H.-P."/>
        </authorList>
    </citation>
    <scope>NUCLEOTIDE SEQUENCE [LARGE SCALE GENOMIC DNA]</scope>
    <source>
        <strain evidence="2 3">DSM 103833</strain>
    </source>
</reference>
<dbReference type="EMBL" id="JACCFP010000001">
    <property type="protein sequence ID" value="NYI99561.1"/>
    <property type="molecule type" value="Genomic_DNA"/>
</dbReference>
<name>A0A853BYJ8_9ACTN</name>
<dbReference type="Proteomes" id="UP000530424">
    <property type="component" value="Unassembled WGS sequence"/>
</dbReference>
<evidence type="ECO:0000256" key="1">
    <source>
        <dbReference type="SAM" id="SignalP"/>
    </source>
</evidence>
<gene>
    <name evidence="2" type="ORF">HNR19_000260</name>
</gene>
<evidence type="ECO:0000313" key="3">
    <source>
        <dbReference type="Proteomes" id="UP000530424"/>
    </source>
</evidence>
<organism evidence="2 3">
    <name type="scientific">Nocardioides thalensis</name>
    <dbReference type="NCBI Taxonomy" id="1914755"/>
    <lineage>
        <taxon>Bacteria</taxon>
        <taxon>Bacillati</taxon>
        <taxon>Actinomycetota</taxon>
        <taxon>Actinomycetes</taxon>
        <taxon>Propionibacteriales</taxon>
        <taxon>Nocardioidaceae</taxon>
        <taxon>Nocardioides</taxon>
    </lineage>
</organism>
<feature type="signal peptide" evidence="1">
    <location>
        <begin position="1"/>
        <end position="26"/>
    </location>
</feature>
<dbReference type="RefSeq" id="WP_179666193.1">
    <property type="nucleotide sequence ID" value="NZ_JACCFP010000001.1"/>
</dbReference>
<dbReference type="AlphaFoldDB" id="A0A853BYJ8"/>
<comment type="caution">
    <text evidence="2">The sequence shown here is derived from an EMBL/GenBank/DDBJ whole genome shotgun (WGS) entry which is preliminary data.</text>
</comment>
<keyword evidence="3" id="KW-1185">Reference proteome</keyword>
<feature type="chain" id="PRO_5032298700" evidence="1">
    <location>
        <begin position="27"/>
        <end position="129"/>
    </location>
</feature>